<name>A0ABQ2D7I6_9DEIO</name>
<sequence>MGLLYRDKAPGFSGSHCEVRLFENPLSISNRDSKQTPSNSGKDFFRGHVDIIRADLEAQPDA</sequence>
<evidence type="ECO:0000313" key="1">
    <source>
        <dbReference type="EMBL" id="GGJ48652.1"/>
    </source>
</evidence>
<dbReference type="EMBL" id="BMOD01000019">
    <property type="protein sequence ID" value="GGJ48652.1"/>
    <property type="molecule type" value="Genomic_DNA"/>
</dbReference>
<gene>
    <name evidence="1" type="ORF">GCM10008938_38370</name>
</gene>
<evidence type="ECO:0000313" key="2">
    <source>
        <dbReference type="Proteomes" id="UP000632222"/>
    </source>
</evidence>
<comment type="caution">
    <text evidence="1">The sequence shown here is derived from an EMBL/GenBank/DDBJ whole genome shotgun (WGS) entry which is preliminary data.</text>
</comment>
<dbReference type="Proteomes" id="UP000632222">
    <property type="component" value="Unassembled WGS sequence"/>
</dbReference>
<proteinExistence type="predicted"/>
<accession>A0ABQ2D7I6</accession>
<reference evidence="2" key="1">
    <citation type="journal article" date="2019" name="Int. J. Syst. Evol. Microbiol.">
        <title>The Global Catalogue of Microorganisms (GCM) 10K type strain sequencing project: providing services to taxonomists for standard genome sequencing and annotation.</title>
        <authorList>
            <consortium name="The Broad Institute Genomics Platform"/>
            <consortium name="The Broad Institute Genome Sequencing Center for Infectious Disease"/>
            <person name="Wu L."/>
            <person name="Ma J."/>
        </authorList>
    </citation>
    <scope>NUCLEOTIDE SEQUENCE [LARGE SCALE GENOMIC DNA]</scope>
    <source>
        <strain evidence="2">JCM 14370</strain>
    </source>
</reference>
<organism evidence="1 2">
    <name type="scientific">Deinococcus roseus</name>
    <dbReference type="NCBI Taxonomy" id="392414"/>
    <lineage>
        <taxon>Bacteria</taxon>
        <taxon>Thermotogati</taxon>
        <taxon>Deinococcota</taxon>
        <taxon>Deinococci</taxon>
        <taxon>Deinococcales</taxon>
        <taxon>Deinococcaceae</taxon>
        <taxon>Deinococcus</taxon>
    </lineage>
</organism>
<protein>
    <submittedName>
        <fullName evidence="1">Uncharacterized protein</fullName>
    </submittedName>
</protein>
<keyword evidence="2" id="KW-1185">Reference proteome</keyword>